<organism evidence="2 3">
    <name type="scientific">Vreelandella aquamarina</name>
    <dbReference type="NCBI Taxonomy" id="77097"/>
    <lineage>
        <taxon>Bacteria</taxon>
        <taxon>Pseudomonadati</taxon>
        <taxon>Pseudomonadota</taxon>
        <taxon>Gammaproteobacteria</taxon>
        <taxon>Oceanospirillales</taxon>
        <taxon>Halomonadaceae</taxon>
        <taxon>Vreelandella</taxon>
    </lineage>
</organism>
<dbReference type="RefSeq" id="WP_074210651.1">
    <property type="nucleotide sequence ID" value="NZ_AP022869.1"/>
</dbReference>
<evidence type="ECO:0008006" key="5">
    <source>
        <dbReference type="Google" id="ProtNLM"/>
    </source>
</evidence>
<dbReference type="EMBL" id="AP022869">
    <property type="protein sequence ID" value="BCB70007.1"/>
    <property type="molecule type" value="Genomic_DNA"/>
</dbReference>
<accession>A0A1N6H325</accession>
<evidence type="ECO:0000313" key="2">
    <source>
        <dbReference type="EMBL" id="SIN63415.1"/>
    </source>
</evidence>
<dbReference type="EMBL" id="FSQX01000001">
    <property type="protein sequence ID" value="SIN63415.1"/>
    <property type="molecule type" value="Genomic_DNA"/>
</dbReference>
<evidence type="ECO:0000313" key="1">
    <source>
        <dbReference type="EMBL" id="BCB70007.1"/>
    </source>
</evidence>
<keyword evidence="4" id="KW-1185">Reference proteome</keyword>
<dbReference type="AlphaFoldDB" id="A0A1N6H325"/>
<reference evidence="2 3" key="1">
    <citation type="submission" date="2016-11" db="EMBL/GenBank/DDBJ databases">
        <authorList>
            <person name="Jaros S."/>
            <person name="Januszkiewicz K."/>
            <person name="Wedrychowicz H."/>
        </authorList>
    </citation>
    <scope>NUCLEOTIDE SEQUENCE [LARGE SCALE GENOMIC DNA]</scope>
    <source>
        <strain evidence="2 3">ACAM 239</strain>
    </source>
</reference>
<sequence>MYLLLSGEGPSDIGVCYPAAEACRVEAFKPGPMAWLVDQWVEQVQGYEFSHLQAGLVNFVSKQHLVATRPSAVKKPSRLPGKKRAKETGYYFNNARALAQCAKELAAEIGDDVIAVLFRDSDGTASAGRGDWQTKYNSVLQGFEAEGFPHGVAMIPMPKSEAWLLCALKPESPYQHCAALEEASGNDDSPHALKNQLDAALQGQTSADELSETAKDGNIHWENIDMPSLNAFKHRLEAVVNLIIRQGS</sequence>
<evidence type="ECO:0000313" key="3">
    <source>
        <dbReference type="Proteomes" id="UP000185024"/>
    </source>
</evidence>
<name>A0A1N6H325_9GAMM</name>
<evidence type="ECO:0000313" key="4">
    <source>
        <dbReference type="Proteomes" id="UP000501053"/>
    </source>
</evidence>
<reference evidence="1 4" key="2">
    <citation type="submission" date="2020-03" db="EMBL/GenBank/DDBJ databases">
        <title>Complete Genome Sequence of Halomonas meridiana strain Eplume2, isolated from hydrothermal-plume in the north east Pacific Ocean.</title>
        <authorList>
            <person name="Kurihara Y."/>
            <person name="Kawai S."/>
            <person name="Sakai A."/>
            <person name="Galipon J."/>
            <person name="Arakawa K."/>
        </authorList>
    </citation>
    <scope>NUCLEOTIDE SEQUENCE [LARGE SCALE GENOMIC DNA]</scope>
    <source>
        <strain evidence="1 4">Eplume2</strain>
    </source>
</reference>
<dbReference type="Proteomes" id="UP000185024">
    <property type="component" value="Unassembled WGS sequence"/>
</dbReference>
<dbReference type="GeneID" id="97277946"/>
<dbReference type="Proteomes" id="UP000501053">
    <property type="component" value="Chromosome"/>
</dbReference>
<gene>
    <name evidence="1" type="ORF">HMEPL2_03580</name>
    <name evidence="2" type="ORF">SAMN05878438_1218</name>
</gene>
<proteinExistence type="predicted"/>
<protein>
    <recommendedName>
        <fullName evidence="5">DUF4276 family protein</fullName>
    </recommendedName>
</protein>